<dbReference type="Gene3D" id="3.90.1140.10">
    <property type="entry name" value="Cyclic phosphodiesterase"/>
    <property type="match status" value="1"/>
</dbReference>
<reference evidence="3 4" key="1">
    <citation type="submission" date="2017-09" db="EMBL/GenBank/DDBJ databases">
        <title>Sphingomonas panjinensis sp.nov., isolated from oil-contaminated soil.</title>
        <authorList>
            <person name="Wang L."/>
            <person name="Chen L."/>
        </authorList>
    </citation>
    <scope>NUCLEOTIDE SEQUENCE [LARGE SCALE GENOMIC DNA]</scope>
    <source>
        <strain evidence="3 4">FW-11</strain>
    </source>
</reference>
<protein>
    <recommendedName>
        <fullName evidence="2">RNA 2',3'-cyclic phosphodiesterase</fullName>
        <shortName evidence="2">RNA 2',3'-CPDase</shortName>
        <ecNumber evidence="2">3.1.4.58</ecNumber>
    </recommendedName>
</protein>
<comment type="function">
    <text evidence="2">Hydrolyzes RNA 2',3'-cyclic phosphodiester to an RNA 2'-phosphomonoester.</text>
</comment>
<dbReference type="InterPro" id="IPR009097">
    <property type="entry name" value="Cyclic_Pdiesterase"/>
</dbReference>
<dbReference type="GO" id="GO:0008664">
    <property type="term" value="F:RNA 2',3'-cyclic 3'-phosphodiesterase activity"/>
    <property type="evidence" value="ECO:0007669"/>
    <property type="project" value="UniProtKB-EC"/>
</dbReference>
<dbReference type="PANTHER" id="PTHR35561">
    <property type="entry name" value="RNA 2',3'-CYCLIC PHOSPHODIESTERASE"/>
    <property type="match status" value="1"/>
</dbReference>
<dbReference type="EMBL" id="NWBU01000005">
    <property type="protein sequence ID" value="PTQ12312.1"/>
    <property type="molecule type" value="Genomic_DNA"/>
</dbReference>
<keyword evidence="1 2" id="KW-0378">Hydrolase</keyword>
<organism evidence="3 4">
    <name type="scientific">Sphingomonas oleivorans</name>
    <dbReference type="NCBI Taxonomy" id="1735121"/>
    <lineage>
        <taxon>Bacteria</taxon>
        <taxon>Pseudomonadati</taxon>
        <taxon>Pseudomonadota</taxon>
        <taxon>Alphaproteobacteria</taxon>
        <taxon>Sphingomonadales</taxon>
        <taxon>Sphingomonadaceae</taxon>
        <taxon>Sphingomonas</taxon>
    </lineage>
</organism>
<comment type="catalytic activity">
    <reaction evidence="2">
        <text>a 3'-end 2',3'-cyclophospho-ribonucleotide-RNA + H2O = a 3'-end 2'-phospho-ribonucleotide-RNA + H(+)</text>
        <dbReference type="Rhea" id="RHEA:11828"/>
        <dbReference type="Rhea" id="RHEA-COMP:10464"/>
        <dbReference type="Rhea" id="RHEA-COMP:17353"/>
        <dbReference type="ChEBI" id="CHEBI:15377"/>
        <dbReference type="ChEBI" id="CHEBI:15378"/>
        <dbReference type="ChEBI" id="CHEBI:83064"/>
        <dbReference type="ChEBI" id="CHEBI:173113"/>
        <dbReference type="EC" id="3.1.4.58"/>
    </reaction>
</comment>
<evidence type="ECO:0000256" key="2">
    <source>
        <dbReference type="HAMAP-Rule" id="MF_01940"/>
    </source>
</evidence>
<gene>
    <name evidence="3" type="ORF">CLG96_07190</name>
</gene>
<dbReference type="Pfam" id="PF13563">
    <property type="entry name" value="2_5_RNA_ligase2"/>
    <property type="match status" value="1"/>
</dbReference>
<evidence type="ECO:0000256" key="1">
    <source>
        <dbReference type="ARBA" id="ARBA00022801"/>
    </source>
</evidence>
<feature type="active site" description="Proton donor" evidence="2">
    <location>
        <position position="37"/>
    </location>
</feature>
<dbReference type="OrthoDB" id="9793819at2"/>
<proteinExistence type="inferred from homology"/>
<dbReference type="HAMAP" id="MF_01940">
    <property type="entry name" value="RNA_CPDase"/>
    <property type="match status" value="1"/>
</dbReference>
<evidence type="ECO:0000313" key="4">
    <source>
        <dbReference type="Proteomes" id="UP000244162"/>
    </source>
</evidence>
<feature type="short sequence motif" description="HXTX 2" evidence="2">
    <location>
        <begin position="121"/>
        <end position="124"/>
    </location>
</feature>
<dbReference type="AlphaFoldDB" id="A0A2T5G030"/>
<dbReference type="GO" id="GO:0004113">
    <property type="term" value="F:2',3'-cyclic-nucleotide 3'-phosphodiesterase activity"/>
    <property type="evidence" value="ECO:0007669"/>
    <property type="project" value="InterPro"/>
</dbReference>
<comment type="caution">
    <text evidence="3">The sequence shown here is derived from an EMBL/GenBank/DDBJ whole genome shotgun (WGS) entry which is preliminary data.</text>
</comment>
<accession>A0A2T5G030</accession>
<name>A0A2T5G030_9SPHN</name>
<feature type="active site" description="Proton acceptor" evidence="2">
    <location>
        <position position="121"/>
    </location>
</feature>
<dbReference type="InterPro" id="IPR004175">
    <property type="entry name" value="RNA_CPDase"/>
</dbReference>
<dbReference type="Proteomes" id="UP000244162">
    <property type="component" value="Unassembled WGS sequence"/>
</dbReference>
<feature type="short sequence motif" description="HXTX 1" evidence="2">
    <location>
        <begin position="37"/>
        <end position="40"/>
    </location>
</feature>
<dbReference type="SUPFAM" id="SSF55144">
    <property type="entry name" value="LigT-like"/>
    <property type="match status" value="1"/>
</dbReference>
<dbReference type="NCBIfam" id="TIGR02258">
    <property type="entry name" value="2_5_ligase"/>
    <property type="match status" value="1"/>
</dbReference>
<dbReference type="EC" id="3.1.4.58" evidence="2"/>
<dbReference type="RefSeq" id="WP_107967175.1">
    <property type="nucleotide sequence ID" value="NZ_NWBU01000005.1"/>
</dbReference>
<evidence type="ECO:0000313" key="3">
    <source>
        <dbReference type="EMBL" id="PTQ12312.1"/>
    </source>
</evidence>
<keyword evidence="4" id="KW-1185">Reference proteome</keyword>
<dbReference type="PANTHER" id="PTHR35561:SF1">
    <property type="entry name" value="RNA 2',3'-CYCLIC PHOSPHODIESTERASE"/>
    <property type="match status" value="1"/>
</dbReference>
<sequence>MTRLFVAIRPPRLLRERLLALMGGVMGARWQSDEQLHVTLRFIGEVDRHCAADVAAALGSVHHAAFDLALDGIGHFDRKGRIESLWAGVGPHEPLKALHQKIDQALVRVGLPGEQRAYLPHLTLARFGRAGATGPVEPFLGRTAGLSSPPVRIVDFCLYESSLGRDGASYTIVERYPLEPAAR</sequence>
<comment type="similarity">
    <text evidence="2">Belongs to the 2H phosphoesterase superfamily. ThpR family.</text>
</comment>